<feature type="zinc finger region" description="UBR-type" evidence="9">
    <location>
        <begin position="77"/>
        <end position="148"/>
    </location>
</feature>
<dbReference type="InterPro" id="IPR003126">
    <property type="entry name" value="Znf_UBR"/>
</dbReference>
<evidence type="ECO:0000256" key="3">
    <source>
        <dbReference type="ARBA" id="ARBA00022679"/>
    </source>
</evidence>
<dbReference type="CDD" id="cd19673">
    <property type="entry name" value="UBR-box_UBR3"/>
    <property type="match status" value="1"/>
</dbReference>
<protein>
    <recommendedName>
        <fullName evidence="10">E3 ubiquitin-protein ligase</fullName>
        <ecNumber evidence="10">2.3.2.27</ecNumber>
    </recommendedName>
</protein>
<dbReference type="GO" id="GO:0000151">
    <property type="term" value="C:ubiquitin ligase complex"/>
    <property type="evidence" value="ECO:0007669"/>
    <property type="project" value="TreeGrafter"/>
</dbReference>
<feature type="region of interest" description="Disordered" evidence="11">
    <location>
        <begin position="1188"/>
        <end position="1215"/>
    </location>
</feature>
<keyword evidence="7 10" id="KW-0862">Zinc</keyword>
<evidence type="ECO:0000256" key="10">
    <source>
        <dbReference type="RuleBase" id="RU366018"/>
    </source>
</evidence>
<dbReference type="GO" id="GO:0008270">
    <property type="term" value="F:zinc ion binding"/>
    <property type="evidence" value="ECO:0007669"/>
    <property type="project" value="UniProtKB-UniRule"/>
</dbReference>
<dbReference type="InterPro" id="IPR013083">
    <property type="entry name" value="Znf_RING/FYVE/PHD"/>
</dbReference>
<feature type="domain" description="UBR-type" evidence="12">
    <location>
        <begin position="77"/>
        <end position="148"/>
    </location>
</feature>
<keyword evidence="5 10" id="KW-0863">Zinc-finger</keyword>
<comment type="similarity">
    <text evidence="8 10">Belongs to the E3 ubiquitin-protein ligase UBR1-like family.</text>
</comment>
<dbReference type="Pfam" id="PF02207">
    <property type="entry name" value="zf-UBR"/>
    <property type="match status" value="1"/>
</dbReference>
<dbReference type="GO" id="GO:0071596">
    <property type="term" value="P:ubiquitin-dependent protein catabolic process via the N-end rule pathway"/>
    <property type="evidence" value="ECO:0007669"/>
    <property type="project" value="UniProtKB-UniRule"/>
</dbReference>
<dbReference type="InterPro" id="IPR044046">
    <property type="entry name" value="E3_ligase_UBR-like_C"/>
</dbReference>
<keyword evidence="6 10" id="KW-0833">Ubl conjugation pathway</keyword>
<dbReference type="Pfam" id="PF22960">
    <property type="entry name" value="WHD_UBR1"/>
    <property type="match status" value="1"/>
</dbReference>
<evidence type="ECO:0000259" key="12">
    <source>
        <dbReference type="PROSITE" id="PS51157"/>
    </source>
</evidence>
<evidence type="ECO:0000256" key="2">
    <source>
        <dbReference type="ARBA" id="ARBA00004906"/>
    </source>
</evidence>
<evidence type="ECO:0000256" key="8">
    <source>
        <dbReference type="ARBA" id="ARBA00046341"/>
    </source>
</evidence>
<comment type="function">
    <text evidence="10">Ubiquitin ligase protein which is a component of the N-end rule pathway. Recognizes and binds to proteins bearing specific N-terminal residues that are destabilizing according to the N-end rule, leading to their ubiquitination and subsequent degradation.</text>
</comment>
<comment type="caution">
    <text evidence="13">The sequence shown here is derived from an EMBL/GenBank/DDBJ whole genome shotgun (WGS) entry which is preliminary data.</text>
</comment>
<dbReference type="PANTHER" id="PTHR21497:SF39">
    <property type="entry name" value="E3 UBIQUITIN-PROTEIN LIGASE UBR3"/>
    <property type="match status" value="1"/>
</dbReference>
<dbReference type="SUPFAM" id="SSF57850">
    <property type="entry name" value="RING/U-box"/>
    <property type="match status" value="1"/>
</dbReference>
<feature type="compositionally biased region" description="Low complexity" evidence="11">
    <location>
        <begin position="1028"/>
        <end position="1046"/>
    </location>
</feature>
<organism evidence="13">
    <name type="scientific">Menopon gallinae</name>
    <name type="common">poultry shaft louse</name>
    <dbReference type="NCBI Taxonomy" id="328185"/>
    <lineage>
        <taxon>Eukaryota</taxon>
        <taxon>Metazoa</taxon>
        <taxon>Ecdysozoa</taxon>
        <taxon>Arthropoda</taxon>
        <taxon>Hexapoda</taxon>
        <taxon>Insecta</taxon>
        <taxon>Pterygota</taxon>
        <taxon>Neoptera</taxon>
        <taxon>Paraneoptera</taxon>
        <taxon>Psocodea</taxon>
        <taxon>Troctomorpha</taxon>
        <taxon>Phthiraptera</taxon>
        <taxon>Amblycera</taxon>
        <taxon>Menoponidae</taxon>
        <taxon>Menopon</taxon>
    </lineage>
</organism>
<reference evidence="13" key="1">
    <citation type="journal article" date="2024" name="Gigascience">
        <title>Chromosome-level genome of the poultry shaft louse Menopon gallinae provides insight into the host-switching and adaptive evolution of parasitic lice.</title>
        <authorList>
            <person name="Xu Y."/>
            <person name="Ma L."/>
            <person name="Liu S."/>
            <person name="Liang Y."/>
            <person name="Liu Q."/>
            <person name="He Z."/>
            <person name="Tian L."/>
            <person name="Duan Y."/>
            <person name="Cai W."/>
            <person name="Li H."/>
            <person name="Song F."/>
        </authorList>
    </citation>
    <scope>NUCLEOTIDE SEQUENCE</scope>
    <source>
        <strain evidence="13">Cailab_2023a</strain>
    </source>
</reference>
<keyword evidence="4 10" id="KW-0479">Metal-binding</keyword>
<feature type="region of interest" description="Disordered" evidence="11">
    <location>
        <begin position="950"/>
        <end position="998"/>
    </location>
</feature>
<gene>
    <name evidence="13" type="ORF">PYX00_010107</name>
</gene>
<name>A0AAW2HDY2_9NEOP</name>
<comment type="catalytic activity">
    <reaction evidence="1 10">
        <text>S-ubiquitinyl-[E2 ubiquitin-conjugating enzyme]-L-cysteine + [acceptor protein]-L-lysine = [E2 ubiquitin-conjugating enzyme]-L-cysteine + N(6)-ubiquitinyl-[acceptor protein]-L-lysine.</text>
        <dbReference type="EC" id="2.3.2.27"/>
    </reaction>
</comment>
<dbReference type="PANTHER" id="PTHR21497">
    <property type="entry name" value="UBIQUITIN LIGASE E3 ALPHA-RELATED"/>
    <property type="match status" value="1"/>
</dbReference>
<evidence type="ECO:0000256" key="9">
    <source>
        <dbReference type="PROSITE-ProRule" id="PRU00508"/>
    </source>
</evidence>
<accession>A0AAW2HDY2</accession>
<evidence type="ECO:0000256" key="7">
    <source>
        <dbReference type="ARBA" id="ARBA00022833"/>
    </source>
</evidence>
<evidence type="ECO:0000256" key="6">
    <source>
        <dbReference type="ARBA" id="ARBA00022786"/>
    </source>
</evidence>
<evidence type="ECO:0000256" key="1">
    <source>
        <dbReference type="ARBA" id="ARBA00000900"/>
    </source>
</evidence>
<dbReference type="PROSITE" id="PS51157">
    <property type="entry name" value="ZF_UBR"/>
    <property type="match status" value="1"/>
</dbReference>
<feature type="region of interest" description="Disordered" evidence="11">
    <location>
        <begin position="1025"/>
        <end position="1046"/>
    </location>
</feature>
<dbReference type="EC" id="2.3.2.27" evidence="10"/>
<evidence type="ECO:0000256" key="4">
    <source>
        <dbReference type="ARBA" id="ARBA00022723"/>
    </source>
</evidence>
<dbReference type="GO" id="GO:0005737">
    <property type="term" value="C:cytoplasm"/>
    <property type="evidence" value="ECO:0007669"/>
    <property type="project" value="TreeGrafter"/>
</dbReference>
<dbReference type="FunFam" id="2.10.110.30:FF:000002">
    <property type="entry name" value="Putative e3 ubiquitin-protein ligase ubr3"/>
    <property type="match status" value="1"/>
</dbReference>
<dbReference type="InterPro" id="IPR039164">
    <property type="entry name" value="UBR1-like"/>
</dbReference>
<keyword evidence="3 10" id="KW-0808">Transferase</keyword>
<dbReference type="Gene3D" id="2.10.110.30">
    <property type="match status" value="1"/>
</dbReference>
<comment type="pathway">
    <text evidence="2 10">Protein modification; protein ubiquitination.</text>
</comment>
<evidence type="ECO:0000256" key="11">
    <source>
        <dbReference type="SAM" id="MobiDB-lite"/>
    </source>
</evidence>
<proteinExistence type="inferred from homology"/>
<dbReference type="Pfam" id="PF18995">
    <property type="entry name" value="PRT6_C"/>
    <property type="match status" value="1"/>
</dbReference>
<dbReference type="Gene3D" id="3.30.40.10">
    <property type="entry name" value="Zinc/RING finger domain, C3HC4 (zinc finger)"/>
    <property type="match status" value="1"/>
</dbReference>
<sequence length="1910" mass="217587">MDKMKSSQINLMKKIKRSTIATIKSSSDSLRDFLNELLAPVKDINDPETIEWCRWLMAGGLTPEEFANEVKQYDNATTCGLVWTANFVAYRCRTCGISPCMSLCAECFQRGNHEGHDFNMFRSQAGGACDCGDTYVMKESGFCGRHGPQAQAEKPNAPDDLMCLPNAIMPRLIFRLIQHMRENCNSPATVTADADAFLNMFHDFSAMGTAMRRVMTRAITDPQVYKDLTEWSHPSADPELSDTMLSTTQSYQHALKSLLNPEPPEELKDCPSLQEQLVHKTFLEELMFWTVKFEFPQKVVCLLLNMLPDPDYKEPLTRAFVLHYSRIPMMLERSRSPDTLSNRVVHVSVQLFSNESLALKMTTELNLLHVMVVSLKYMMSKILIPNTLHDPEKNFHEVVDCGQQVMKEHCYWPLVSDLNNVLSHRPVAFKFMSDDNLLDMWFVFLSMFQGMNVNQRELCQHVEFEPTTYYAAFSAELEASAYPMWSLVSHLKDESTLHLTKNVLKGCIAALQEWFDAINFTQPVMNDYTQISFHLPLHRYLAVLISQAVKCQGVSLKEILPPPDVLNLAYQHPLMLQVAFYEILNGMWVRNGVQIRGQMMTYIQCNFCNSMVDADLYLLQICATQIEPEKFLSSVIEMFRVTDALSIAPYKNPTTACFEYEFEPAMLESCLTFLATLIDMRANLGVSEAWVSKLEIVTLLCMGDKTHSQLIELMPERSGTGHIRDFDIMLSEVADYRAPSNMQQGMYAPKPQVWEELYDPIHVLLRAVQKRDFQTSIDRFTEYVQQTKKLKPGSGNVWPPFKPPAPCGDPYEDPSKLLQSRIFHAIIFCVLYKAVDRRNVSEHVLALAIYLLEIAILSSPPCCESELCQTECCDRYDVTDTDLTSFYEQDWLSHNLRTVIHSLVFMHEPENNSDCIEMESELDSNDNSHENTEGAVVPGSHFRALVLTPEGEESNTVRSLPVPPIDLPSTSQESNSQLVPVNPSTSAITPRDTGNEVVPVTRPRSLECKKYNKLKRSKALEMEVSQNASGQLASSTSQSSSTQTGSSSWQLIYRPLDVATASTTDVVPSTSKTVLHKSLFKHKVLMIRRQKILMGKDKGKYGADGGLVTHVSMQVNESIISLLLKLHAQLSGTPDSYVPGQQTAEGLLDSRIGDGPFFIAKVLDRIASLDERCRDYIKETKEALWPKRAEEDGMETKAREAKEREERRRRAKERQQKLIEEFASKQKQFMEKAMETEENCECMEWNDENAAQIKSEYDCVICNQTTPSTQEKPMGLVVLVQASSVLGHKRKSNTEEVLPTSDEEKKVLLREDSLASDFDKRVEELNREFDANSWLLSINVGWDNGVHVQTCGHHLHMDCLKAYLQSLSQQRQQALAVDRGEYACPLCRRLANSVLPLVPELGEVSSVSRSRPLNLANQIGTITNLLKNCVYAPRSSNLTEAMDKSMEDIMNCTYMRFKHKIDSPSPYRFLLFVSSIARTNLEIEIVQKGGSFLTKSNESALIPKRSCIVPLLHVLAIHGRIINQWPIWQTWQQLSELPLEEAETQIANIQKEVPLLLRDPVALLIQFLLFLPLNLDQSYFSCIVKCLYNLLYFQVLSQISVNMTESERESWRDPTTESSSDIKSVDAGLRFVINQLASSSLYVDSGNSSTTSEGNSYSNKQAIEAKVQSLCLPYLRIASLLRHHLFNEEIPEIRSEETEFVRLVYYLELVSEGMNWSKFNAAVALCFPKPGLQAPRTWFRELSTYIERSQRAARNFLTKLHLLWYPPRLLKLPQNYDRIFQYYHKRQCNHCHSVPREASVCLLCGTLVCFKETCCKNGSIFETVQHSFDCGAGTGMFLVVTSSYVIVIRGKRACVWGSVYLDSFGEEDRELKRGKPLFLCPERYQLLEEQWITHRFEHTNKKWVWHRDAL</sequence>
<evidence type="ECO:0000313" key="13">
    <source>
        <dbReference type="EMBL" id="KAL0268006.1"/>
    </source>
</evidence>
<dbReference type="InterPro" id="IPR055194">
    <property type="entry name" value="UBR1-like_WH"/>
</dbReference>
<dbReference type="EMBL" id="JARGDH010000005">
    <property type="protein sequence ID" value="KAL0268006.1"/>
    <property type="molecule type" value="Genomic_DNA"/>
</dbReference>
<dbReference type="GO" id="GO:0061630">
    <property type="term" value="F:ubiquitin protein ligase activity"/>
    <property type="evidence" value="ECO:0007669"/>
    <property type="project" value="UniProtKB-UniRule"/>
</dbReference>
<feature type="compositionally biased region" description="Polar residues" evidence="11">
    <location>
        <begin position="968"/>
        <end position="988"/>
    </location>
</feature>
<evidence type="ECO:0000256" key="5">
    <source>
        <dbReference type="ARBA" id="ARBA00022771"/>
    </source>
</evidence>
<dbReference type="SMART" id="SM00396">
    <property type="entry name" value="ZnF_UBR1"/>
    <property type="match status" value="1"/>
</dbReference>
<dbReference type="GO" id="GO:0016567">
    <property type="term" value="P:protein ubiquitination"/>
    <property type="evidence" value="ECO:0007669"/>
    <property type="project" value="UniProtKB-UniRule"/>
</dbReference>